<feature type="domain" description="PDZ" evidence="2">
    <location>
        <begin position="318"/>
        <end position="359"/>
    </location>
</feature>
<feature type="transmembrane region" description="Helical" evidence="1">
    <location>
        <begin position="139"/>
        <end position="163"/>
    </location>
</feature>
<feature type="transmembrane region" description="Helical" evidence="1">
    <location>
        <begin position="12"/>
        <end position="36"/>
    </location>
</feature>
<dbReference type="InterPro" id="IPR041489">
    <property type="entry name" value="PDZ_6"/>
</dbReference>
<evidence type="ECO:0000313" key="3">
    <source>
        <dbReference type="EMBL" id="BDG61696.1"/>
    </source>
</evidence>
<evidence type="ECO:0000256" key="1">
    <source>
        <dbReference type="SAM" id="Phobius"/>
    </source>
</evidence>
<accession>A0AA35G6P8</accession>
<proteinExistence type="predicted"/>
<organism evidence="3 4">
    <name type="scientific">Caldinitratiruptor microaerophilus</name>
    <dbReference type="NCBI Taxonomy" id="671077"/>
    <lineage>
        <taxon>Bacteria</taxon>
        <taxon>Bacillati</taxon>
        <taxon>Bacillota</taxon>
        <taxon>Clostridia</taxon>
        <taxon>Eubacteriales</taxon>
        <taxon>Symbiobacteriaceae</taxon>
        <taxon>Caldinitratiruptor</taxon>
    </lineage>
</organism>
<dbReference type="RefSeq" id="WP_264842328.1">
    <property type="nucleotide sequence ID" value="NZ_AP025628.1"/>
</dbReference>
<dbReference type="Proteomes" id="UP001163687">
    <property type="component" value="Chromosome"/>
</dbReference>
<dbReference type="KEGG" id="cmic:caldi_27860"/>
<reference evidence="3" key="1">
    <citation type="submission" date="2022-03" db="EMBL/GenBank/DDBJ databases">
        <title>Complete genome sequence of Caldinitratiruptor microaerophilus.</title>
        <authorList>
            <person name="Mukaiyama R."/>
            <person name="Nishiyama T."/>
            <person name="Ueda K."/>
        </authorList>
    </citation>
    <scope>NUCLEOTIDE SEQUENCE</scope>
    <source>
        <strain evidence="3">JCM 16183</strain>
    </source>
</reference>
<gene>
    <name evidence="3" type="ORF">caldi_27860</name>
</gene>
<feature type="transmembrane region" description="Helical" evidence="1">
    <location>
        <begin position="282"/>
        <end position="299"/>
    </location>
</feature>
<dbReference type="EMBL" id="AP025628">
    <property type="protein sequence ID" value="BDG61696.1"/>
    <property type="molecule type" value="Genomic_DNA"/>
</dbReference>
<feature type="transmembrane region" description="Helical" evidence="1">
    <location>
        <begin position="259"/>
        <end position="276"/>
    </location>
</feature>
<keyword evidence="1" id="KW-1133">Transmembrane helix</keyword>
<dbReference type="Pfam" id="PF17820">
    <property type="entry name" value="PDZ_6"/>
    <property type="match status" value="1"/>
</dbReference>
<keyword evidence="1" id="KW-0472">Membrane</keyword>
<feature type="transmembrane region" description="Helical" evidence="1">
    <location>
        <begin position="64"/>
        <end position="87"/>
    </location>
</feature>
<dbReference type="PROSITE" id="PS50106">
    <property type="entry name" value="PDZ"/>
    <property type="match status" value="1"/>
</dbReference>
<dbReference type="InterPro" id="IPR036034">
    <property type="entry name" value="PDZ_sf"/>
</dbReference>
<dbReference type="InterPro" id="IPR001478">
    <property type="entry name" value="PDZ"/>
</dbReference>
<dbReference type="AlphaFoldDB" id="A0AA35G6P8"/>
<dbReference type="SUPFAM" id="SSF50156">
    <property type="entry name" value="PDZ domain-like"/>
    <property type="match status" value="1"/>
</dbReference>
<keyword evidence="1" id="KW-0812">Transmembrane</keyword>
<name>A0AA35G6P8_9FIRM</name>
<keyword evidence="4" id="KW-1185">Reference proteome</keyword>
<evidence type="ECO:0000259" key="2">
    <source>
        <dbReference type="PROSITE" id="PS50106"/>
    </source>
</evidence>
<protein>
    <submittedName>
        <fullName evidence="3">Membrane protein</fullName>
    </submittedName>
</protein>
<feature type="transmembrane region" description="Helical" evidence="1">
    <location>
        <begin position="93"/>
        <end position="109"/>
    </location>
</feature>
<dbReference type="Gene3D" id="2.30.42.10">
    <property type="match status" value="1"/>
</dbReference>
<feature type="transmembrane region" description="Helical" evidence="1">
    <location>
        <begin position="116"/>
        <end position="133"/>
    </location>
</feature>
<evidence type="ECO:0000313" key="4">
    <source>
        <dbReference type="Proteomes" id="UP001163687"/>
    </source>
</evidence>
<dbReference type="SMART" id="SM00228">
    <property type="entry name" value="PDZ"/>
    <property type="match status" value="1"/>
</dbReference>
<sequence>MGSYLDLTRLLFARLGMFLFNPVAGGLLLAVLWLVWAQYRRTAAVEAHLYGAPKNAPLRLLGDSLVHGVLAGATVSLAGLWAGVVVIQPEAGTPAWLLLWPVALALGLLHPRFLCFSYATTLIGVSSLLFGWPRVDIPSLAALVGLLHLAEALLIWTGGAGAATPVTLRNRSGEVVGAFQLQRFWPVPLVLPVGVLMSSLPPDAAPLHLPSWWPLIQPDPALAPSTATLALDLVPIVVAMGYSDLAVTALPPARARRSAGWLAVYSLVLLGLAALASRSRVLLWAAALFAGLGHEYLAVGMARRELRGAPAFTRPWRGVGVLDVLPGSPAALAGLRTGDVILQVSGRPVSSRADLEQAVAESPAWFWLTFRQGQEVETRRIPRPPTGLDGLGLILIPEAGDQPLVNPVPGRLARLAGAAGRWWRGRRDRGAA</sequence>